<dbReference type="InterPro" id="IPR051908">
    <property type="entry name" value="Ribosomal_N-acetyltransferase"/>
</dbReference>
<dbReference type="GO" id="GO:0005737">
    <property type="term" value="C:cytoplasm"/>
    <property type="evidence" value="ECO:0007669"/>
    <property type="project" value="TreeGrafter"/>
</dbReference>
<name>A0A1B1WA67_STRRO</name>
<evidence type="ECO:0000313" key="2">
    <source>
        <dbReference type="EMBL" id="ANW61951.1"/>
    </source>
</evidence>
<dbReference type="GO" id="GO:1990189">
    <property type="term" value="F:protein N-terminal-serine acetyltransferase activity"/>
    <property type="evidence" value="ECO:0007669"/>
    <property type="project" value="TreeGrafter"/>
</dbReference>
<dbReference type="Gene3D" id="3.40.630.30">
    <property type="match status" value="1"/>
</dbReference>
<dbReference type="PROSITE" id="PS51186">
    <property type="entry name" value="GNAT"/>
    <property type="match status" value="1"/>
</dbReference>
<protein>
    <submittedName>
        <fullName evidence="2">Putative acetyltransferase</fullName>
    </submittedName>
</protein>
<accession>A0A1B1WA67</accession>
<dbReference type="Pfam" id="PF13302">
    <property type="entry name" value="Acetyltransf_3"/>
    <property type="match status" value="1"/>
</dbReference>
<proteinExistence type="predicted"/>
<feature type="domain" description="N-acetyltransferase" evidence="1">
    <location>
        <begin position="6"/>
        <end position="166"/>
    </location>
</feature>
<dbReference type="AlphaFoldDB" id="A0A1B1WA67"/>
<dbReference type="SUPFAM" id="SSF55729">
    <property type="entry name" value="Acyl-CoA N-acyltransferases (Nat)"/>
    <property type="match status" value="1"/>
</dbReference>
<dbReference type="InterPro" id="IPR016181">
    <property type="entry name" value="Acyl_CoA_acyltransferase"/>
</dbReference>
<dbReference type="InterPro" id="IPR000182">
    <property type="entry name" value="GNAT_dom"/>
</dbReference>
<sequence>MKGRRVSLDRPTDADYELMADWLGPASQAAVLTADAGEYITPEDLQRLNSSGQIRQFAVRTHDGRTVGTVNYRQHGPVGNYAIGGAIGDPALWQQGLGAEAFDLLIDHLFHARNAHRMQFTTALYNKSVLRMVTRAGFVLEGILRDHHYLDGTYHHAAVWSLLRYEYYDSLDRQEQRDPSFVRPDVIPESTKAEALDIVLSHLRHPRSETSIQLLLEDANADAEATLMAVAEAR</sequence>
<dbReference type="GO" id="GO:0008999">
    <property type="term" value="F:protein-N-terminal-alanine acetyltransferase activity"/>
    <property type="evidence" value="ECO:0007669"/>
    <property type="project" value="TreeGrafter"/>
</dbReference>
<reference evidence="2" key="1">
    <citation type="journal article" date="2016" name="Appl. Environ. Microbiol.">
        <title>Functional genome mining for metabolites encoded by large gene clusters using heterologous expression of a whole genomic BAC library in Streptomyces.</title>
        <authorList>
            <person name="Xu M."/>
            <person name="Wang Y."/>
            <person name="Zhao Z."/>
            <person name="Gao G."/>
            <person name="Huang S."/>
            <person name="Kang Q."/>
            <person name="He X."/>
            <person name="Lin S."/>
            <person name="Pang X."/>
            <person name="Deng Z."/>
            <person name="Tao M."/>
        </authorList>
    </citation>
    <scope>NUCLEOTIDE SEQUENCE</scope>
    <source>
        <strain evidence="2">Sal35</strain>
    </source>
</reference>
<evidence type="ECO:0000259" key="1">
    <source>
        <dbReference type="PROSITE" id="PS51186"/>
    </source>
</evidence>
<keyword evidence="2" id="KW-0808">Transferase</keyword>
<organism evidence="2">
    <name type="scientific">Streptomyces rochei</name>
    <name type="common">Streptomyces parvullus</name>
    <dbReference type="NCBI Taxonomy" id="1928"/>
    <lineage>
        <taxon>Bacteria</taxon>
        <taxon>Bacillati</taxon>
        <taxon>Actinomycetota</taxon>
        <taxon>Actinomycetes</taxon>
        <taxon>Kitasatosporales</taxon>
        <taxon>Streptomycetaceae</taxon>
        <taxon>Streptomyces</taxon>
        <taxon>Streptomyces rochei group</taxon>
    </lineage>
</organism>
<dbReference type="EMBL" id="KX346560">
    <property type="protein sequence ID" value="ANW61951.1"/>
    <property type="molecule type" value="Genomic_DNA"/>
</dbReference>
<dbReference type="PANTHER" id="PTHR43441">
    <property type="entry name" value="RIBOSOMAL-PROTEIN-SERINE ACETYLTRANSFERASE"/>
    <property type="match status" value="1"/>
</dbReference>
<dbReference type="RefSeq" id="WP_051890673.1">
    <property type="nucleotide sequence ID" value="NZ_CP161949.1"/>
</dbReference>
<dbReference type="PANTHER" id="PTHR43441:SF11">
    <property type="entry name" value="RIBOSOMAL-PROTEIN-SERINE ACETYLTRANSFERASE"/>
    <property type="match status" value="1"/>
</dbReference>